<dbReference type="Gene3D" id="2.40.390.10">
    <property type="entry name" value="CV3147-like"/>
    <property type="match status" value="1"/>
</dbReference>
<dbReference type="InterPro" id="IPR043129">
    <property type="entry name" value="ATPase_NBD"/>
</dbReference>
<feature type="domain" description="Hydantoinase A/oxoprolinase" evidence="1">
    <location>
        <begin position="187"/>
        <end position="361"/>
    </location>
</feature>
<feature type="domain" description="S-Me-THD N-terminal" evidence="3">
    <location>
        <begin position="562"/>
        <end position="683"/>
    </location>
</feature>
<comment type="caution">
    <text evidence="5">The sequence shown here is derived from an EMBL/GenBank/DDBJ whole genome shotgun (WGS) entry which is preliminary data.</text>
</comment>
<dbReference type="InterPro" id="IPR002821">
    <property type="entry name" value="Hydantoinase_A"/>
</dbReference>
<dbReference type="SUPFAM" id="SSF160991">
    <property type="entry name" value="CV3147-like"/>
    <property type="match status" value="1"/>
</dbReference>
<proteinExistence type="predicted"/>
<evidence type="ECO:0000259" key="4">
    <source>
        <dbReference type="Pfam" id="PF20906"/>
    </source>
</evidence>
<evidence type="ECO:0000313" key="6">
    <source>
        <dbReference type="Proteomes" id="UP000887226"/>
    </source>
</evidence>
<dbReference type="AlphaFoldDB" id="A0A9P8CHF6"/>
<reference evidence="5" key="1">
    <citation type="journal article" date="2021" name="IMA Fungus">
        <title>Genomic characterization of three marine fungi, including Emericellopsis atlantica sp. nov. with signatures of a generalist lifestyle and marine biomass degradation.</title>
        <authorList>
            <person name="Hagestad O.C."/>
            <person name="Hou L."/>
            <person name="Andersen J.H."/>
            <person name="Hansen E.H."/>
            <person name="Altermark B."/>
            <person name="Li C."/>
            <person name="Kuhnert E."/>
            <person name="Cox R.J."/>
            <person name="Crous P.W."/>
            <person name="Spatafora J.W."/>
            <person name="Lail K."/>
            <person name="Amirebrahimi M."/>
            <person name="Lipzen A."/>
            <person name="Pangilinan J."/>
            <person name="Andreopoulos W."/>
            <person name="Hayes R.D."/>
            <person name="Ng V."/>
            <person name="Grigoriev I.V."/>
            <person name="Jackson S.A."/>
            <person name="Sutton T.D.S."/>
            <person name="Dobson A.D.W."/>
            <person name="Rama T."/>
        </authorList>
    </citation>
    <scope>NUCLEOTIDE SEQUENCE</scope>
    <source>
        <strain evidence="5">TRa3180A</strain>
    </source>
</reference>
<dbReference type="PANTHER" id="PTHR11365:SF10">
    <property type="entry name" value="HYDANTOINASE_OXOPROLINASE"/>
    <property type="match status" value="1"/>
</dbReference>
<evidence type="ECO:0000259" key="3">
    <source>
        <dbReference type="Pfam" id="PF06032"/>
    </source>
</evidence>
<organism evidence="5 6">
    <name type="scientific">Calycina marina</name>
    <dbReference type="NCBI Taxonomy" id="1763456"/>
    <lineage>
        <taxon>Eukaryota</taxon>
        <taxon>Fungi</taxon>
        <taxon>Dikarya</taxon>
        <taxon>Ascomycota</taxon>
        <taxon>Pezizomycotina</taxon>
        <taxon>Leotiomycetes</taxon>
        <taxon>Helotiales</taxon>
        <taxon>Pezizellaceae</taxon>
        <taxon>Calycina</taxon>
    </lineage>
</organism>
<dbReference type="Pfam" id="PF01968">
    <property type="entry name" value="Hydantoinase_A"/>
    <property type="match status" value="1"/>
</dbReference>
<dbReference type="InterPro" id="IPR045079">
    <property type="entry name" value="Oxoprolinase-like"/>
</dbReference>
<evidence type="ECO:0000259" key="2">
    <source>
        <dbReference type="Pfam" id="PF05378"/>
    </source>
</evidence>
<feature type="domain" description="Hydantoinase/oxoprolinase N-terminal" evidence="2">
    <location>
        <begin position="9"/>
        <end position="166"/>
    </location>
</feature>
<protein>
    <submittedName>
        <fullName evidence="5">Uncharacterized protein</fullName>
    </submittedName>
</protein>
<dbReference type="OrthoDB" id="5404895at2759"/>
<dbReference type="InterPro" id="IPR008040">
    <property type="entry name" value="Hydant_A_N"/>
</dbReference>
<name>A0A9P8CHF6_9HELO</name>
<keyword evidence="6" id="KW-1185">Reference proteome</keyword>
<dbReference type="Gene3D" id="3.40.1610.10">
    <property type="entry name" value="CV3147-like domain"/>
    <property type="match status" value="1"/>
</dbReference>
<dbReference type="InterPro" id="IPR024071">
    <property type="entry name" value="S-Me-THD_C_sf"/>
</dbReference>
<dbReference type="InterPro" id="IPR027479">
    <property type="entry name" value="S-Me-THD_N_sf"/>
</dbReference>
<dbReference type="GO" id="GO:0016787">
    <property type="term" value="F:hydrolase activity"/>
    <property type="evidence" value="ECO:0007669"/>
    <property type="project" value="InterPro"/>
</dbReference>
<feature type="domain" description="S-Me-THD-like C-terminal" evidence="4">
    <location>
        <begin position="691"/>
        <end position="877"/>
    </location>
</feature>
<dbReference type="EMBL" id="MU253778">
    <property type="protein sequence ID" value="KAG9247228.1"/>
    <property type="molecule type" value="Genomic_DNA"/>
</dbReference>
<accession>A0A9P8CHF6</accession>
<dbReference type="InterPro" id="IPR010318">
    <property type="entry name" value="S-Me-THD_N"/>
</dbReference>
<evidence type="ECO:0000313" key="5">
    <source>
        <dbReference type="EMBL" id="KAG9247228.1"/>
    </source>
</evidence>
<dbReference type="SUPFAM" id="SSF53067">
    <property type="entry name" value="Actin-like ATPase domain"/>
    <property type="match status" value="1"/>
</dbReference>
<sequence>MANLPPCVIGVDVGGTSTDATSTTPDIQSGVEAAIEAIVTRANSSRGHVDSVKIGTTQFVNAVLEQDSSKLDKVAVIRLCGQYSQGSPPFVDFPKPLRSLMEGYYAYVDGGYQVDGREIWPLNFEQLKFQAAIIKTKVIKSVVVIGIYSPSNSTQEKAARKILSHELGKGYDISCSYAIGRLKFLERENASILNASLRIFARHVIAGFSHAIQSLESCKLYITLNDGTLSKASTASQYPIKCFRSGPTNSARGAALLAKALQIEESDESEVLVVDISGTTTDICALLTTGHPRQSSAYVKIAGVRTNFTIPDVYSIALGGGSIVRTGHRTSVGPDSVGAKLDFDSLAFGGNTMTANDLTLITDNATISEEVKAAGLAESLRALEEAIDFVKSKQGNAKVILVGGGSVIIEGKIAGVGQILRPKYLEVANAVGAAIGKISGSVEKTVIPTEEITIDDEIKKSKLLAIERCVNAGGDRVSVEIVEVDVIPVSYTMNGAADIFVRVVGDLANDNGAPPDSPEDLLDEGEKFYKADLFPADVTSHLDLKSYRPKIKGDFWYLSELDVQFLSDGAGVLGVGSCGEPYPSYLALIEIIRAGGDLIIRRQDTLPDDAVVLVCGFMGAPSVYNERIPGLNEVTDAIKAVMKHTGLTNFHATIPNEIGGLNAFEALLAANRLGKSVLDTDLIFTMPDIYKTEEQMRQASVNLGSLSGMCGNPIYGTEAKTFPANSFSHAWSIGRSIAIARSLKQDPITPLLKEQNGILLFTGKIISVKRTVAKGFTRGNINIARLTPEETGEMYVEFENENLSAVLREDGQEKILAMCPDLVQLLDMANGAPLGVTDYKYGLRVSVIALRSPPQWLTKKGLAMGGPRAFGINMDYAGVSTGV</sequence>
<dbReference type="Pfam" id="PF05378">
    <property type="entry name" value="Hydant_A_N"/>
    <property type="match status" value="1"/>
</dbReference>
<dbReference type="PANTHER" id="PTHR11365">
    <property type="entry name" value="5-OXOPROLINASE RELATED"/>
    <property type="match status" value="1"/>
</dbReference>
<dbReference type="InterPro" id="IPR048350">
    <property type="entry name" value="S-Me-THD-like_C"/>
</dbReference>
<dbReference type="Pfam" id="PF20906">
    <property type="entry name" value="S-Me-THD_C"/>
    <property type="match status" value="1"/>
</dbReference>
<dbReference type="Proteomes" id="UP000887226">
    <property type="component" value="Unassembled WGS sequence"/>
</dbReference>
<gene>
    <name evidence="5" type="ORF">BJ878DRAFT_532714</name>
</gene>
<evidence type="ECO:0000259" key="1">
    <source>
        <dbReference type="Pfam" id="PF01968"/>
    </source>
</evidence>
<dbReference type="Pfam" id="PF06032">
    <property type="entry name" value="S-Me-THD_N"/>
    <property type="match status" value="1"/>
</dbReference>